<keyword evidence="3" id="KW-1185">Reference proteome</keyword>
<protein>
    <submittedName>
        <fullName evidence="2">Uncharacterized protein</fullName>
    </submittedName>
</protein>
<feature type="compositionally biased region" description="Polar residues" evidence="1">
    <location>
        <begin position="1"/>
        <end position="21"/>
    </location>
</feature>
<dbReference type="RefSeq" id="WP_189059826.1">
    <property type="nucleotide sequence ID" value="NZ_BMOR01000048.1"/>
</dbReference>
<sequence length="123" mass="13558">MPFHSSVQPAQDADQSLSTWQWEGGAPESPEADSSQISDDTNGCWRICLTLLGEAFTLREAAKQGGYTFDHGSWRHIFMSPPSSSRDHTKARQLQALVMDEARRFAGGTQASEPVFILNDSTL</sequence>
<accession>A0ABQ2JL10</accession>
<organism evidence="2 3">
    <name type="scientific">Deinococcus daejeonensis</name>
    <dbReference type="NCBI Taxonomy" id="1007098"/>
    <lineage>
        <taxon>Bacteria</taxon>
        <taxon>Thermotogati</taxon>
        <taxon>Deinococcota</taxon>
        <taxon>Deinococci</taxon>
        <taxon>Deinococcales</taxon>
        <taxon>Deinococcaceae</taxon>
        <taxon>Deinococcus</taxon>
    </lineage>
</organism>
<name>A0ABQ2JL10_9DEIO</name>
<evidence type="ECO:0000313" key="2">
    <source>
        <dbReference type="EMBL" id="GGN48004.1"/>
    </source>
</evidence>
<feature type="region of interest" description="Disordered" evidence="1">
    <location>
        <begin position="1"/>
        <end position="38"/>
    </location>
</feature>
<proteinExistence type="predicted"/>
<dbReference type="EMBL" id="BMOR01000048">
    <property type="protein sequence ID" value="GGN48004.1"/>
    <property type="molecule type" value="Genomic_DNA"/>
</dbReference>
<dbReference type="Proteomes" id="UP000645517">
    <property type="component" value="Unassembled WGS sequence"/>
</dbReference>
<evidence type="ECO:0000313" key="3">
    <source>
        <dbReference type="Proteomes" id="UP000645517"/>
    </source>
</evidence>
<evidence type="ECO:0000256" key="1">
    <source>
        <dbReference type="SAM" id="MobiDB-lite"/>
    </source>
</evidence>
<reference evidence="3" key="1">
    <citation type="journal article" date="2019" name="Int. J. Syst. Evol. Microbiol.">
        <title>The Global Catalogue of Microorganisms (GCM) 10K type strain sequencing project: providing services to taxonomists for standard genome sequencing and annotation.</title>
        <authorList>
            <consortium name="The Broad Institute Genomics Platform"/>
            <consortium name="The Broad Institute Genome Sequencing Center for Infectious Disease"/>
            <person name="Wu L."/>
            <person name="Ma J."/>
        </authorList>
    </citation>
    <scope>NUCLEOTIDE SEQUENCE [LARGE SCALE GENOMIC DNA]</scope>
    <source>
        <strain evidence="3">JCM 16918</strain>
    </source>
</reference>
<gene>
    <name evidence="2" type="ORF">GCM10010842_40050</name>
</gene>
<comment type="caution">
    <text evidence="2">The sequence shown here is derived from an EMBL/GenBank/DDBJ whole genome shotgun (WGS) entry which is preliminary data.</text>
</comment>